<dbReference type="EMBL" id="MUBC01000019">
    <property type="protein sequence ID" value="ONM43938.1"/>
    <property type="molecule type" value="Genomic_DNA"/>
</dbReference>
<keyword evidence="2" id="KW-1185">Reference proteome</keyword>
<dbReference type="OrthoDB" id="6386565at2"/>
<proteinExistence type="predicted"/>
<organism evidence="1 2">
    <name type="scientific">Halopseudomonas pachastrellae</name>
    <dbReference type="NCBI Taxonomy" id="254161"/>
    <lineage>
        <taxon>Bacteria</taxon>
        <taxon>Pseudomonadati</taxon>
        <taxon>Pseudomonadota</taxon>
        <taxon>Gammaproteobacteria</taxon>
        <taxon>Pseudomonadales</taxon>
        <taxon>Pseudomonadaceae</taxon>
        <taxon>Halopseudomonas</taxon>
    </lineage>
</organism>
<dbReference type="RefSeq" id="WP_083727279.1">
    <property type="nucleotide sequence ID" value="NZ_FOUD01000001.1"/>
</dbReference>
<reference evidence="1 2" key="1">
    <citation type="submission" date="2017-01" db="EMBL/GenBank/DDBJ databases">
        <title>Draft genome sequence of Pseudomonas pachastrellae type strain CCUG 46540T from a deep sea.</title>
        <authorList>
            <person name="Gomila M."/>
            <person name="Mulet M."/>
            <person name="Lalucat J."/>
            <person name="Garcia-Valdes E."/>
        </authorList>
    </citation>
    <scope>NUCLEOTIDE SEQUENCE [LARGE SCALE GENOMIC DNA]</scope>
    <source>
        <strain evidence="1 2">CCUG 46540</strain>
    </source>
</reference>
<evidence type="ECO:0000313" key="1">
    <source>
        <dbReference type="EMBL" id="ONM43938.1"/>
    </source>
</evidence>
<evidence type="ECO:0000313" key="2">
    <source>
        <dbReference type="Proteomes" id="UP000242847"/>
    </source>
</evidence>
<dbReference type="STRING" id="254161.SAMN05216256_10145"/>
<protein>
    <submittedName>
        <fullName evidence="1">Pilin assembly protein</fullName>
    </submittedName>
</protein>
<dbReference type="AlphaFoldDB" id="A0A1S8DES2"/>
<comment type="caution">
    <text evidence="1">The sequence shown here is derived from an EMBL/GenBank/DDBJ whole genome shotgun (WGS) entry which is preliminary data.</text>
</comment>
<gene>
    <name evidence="1" type="ORF">BXT89_10090</name>
</gene>
<dbReference type="Proteomes" id="UP000242847">
    <property type="component" value="Unassembled WGS sequence"/>
</dbReference>
<accession>A0A1S8DES2</accession>
<name>A0A1S8DES2_9GAMM</name>
<sequence length="114" mass="13214">MKIRELTQAWERTAKGRVTRDSYAVHLTLEDAARLEALHEMYPKRQIEDIITDLLGAALEELEASLPYRAGKEVIAVDEMGDPLYKDEGPTPRYLELSRKHLQELVERQQETQH</sequence>